<evidence type="ECO:0000256" key="9">
    <source>
        <dbReference type="ARBA" id="ARBA00049473"/>
    </source>
</evidence>
<comment type="subunit">
    <text evidence="2 16">Homodimer.</text>
</comment>
<dbReference type="InterPro" id="IPR005478">
    <property type="entry name" value="Transketolase_bac-like"/>
</dbReference>
<evidence type="ECO:0000256" key="11">
    <source>
        <dbReference type="PIRSR" id="PIRSR605478-1"/>
    </source>
</evidence>
<gene>
    <name evidence="18" type="primary">tkt</name>
    <name evidence="18" type="ORF">CON36_34755</name>
</gene>
<dbReference type="EC" id="2.2.1.1" evidence="3 10"/>
<dbReference type="CDD" id="cd07033">
    <property type="entry name" value="TPP_PYR_DXS_TK_like"/>
    <property type="match status" value="1"/>
</dbReference>
<keyword evidence="8 13" id="KW-0786">Thiamine pyrophosphate</keyword>
<feature type="binding site" evidence="13">
    <location>
        <position position="187"/>
    </location>
    <ligand>
        <name>thiamine diphosphate</name>
        <dbReference type="ChEBI" id="CHEBI:58937"/>
    </ligand>
</feature>
<dbReference type="RefSeq" id="WP_098007160.1">
    <property type="nucleotide sequence ID" value="NZ_NVMX01000226.1"/>
</dbReference>
<dbReference type="SUPFAM" id="SSF52518">
    <property type="entry name" value="Thiamin diphosphate-binding fold (THDP-binding)"/>
    <property type="match status" value="2"/>
</dbReference>
<reference evidence="18 19" key="1">
    <citation type="submission" date="2017-09" db="EMBL/GenBank/DDBJ databases">
        <title>Large-scale bioinformatics analysis of Bacillus genomes uncovers conserved roles of natural products in bacterial physiology.</title>
        <authorList>
            <consortium name="Agbiome Team Llc"/>
            <person name="Bleich R.M."/>
            <person name="Grubbs K.J."/>
            <person name="Santa Maria K.C."/>
            <person name="Allen S.E."/>
            <person name="Farag S."/>
            <person name="Shank E.A."/>
            <person name="Bowers A."/>
        </authorList>
    </citation>
    <scope>NUCLEOTIDE SEQUENCE [LARGE SCALE GENOMIC DNA]</scope>
    <source>
        <strain evidence="18 19">AFS092789</strain>
    </source>
</reference>
<dbReference type="Proteomes" id="UP000219922">
    <property type="component" value="Unassembled WGS sequence"/>
</dbReference>
<evidence type="ECO:0000256" key="3">
    <source>
        <dbReference type="ARBA" id="ARBA00013152"/>
    </source>
</evidence>
<evidence type="ECO:0000256" key="1">
    <source>
        <dbReference type="ARBA" id="ARBA00007131"/>
    </source>
</evidence>
<dbReference type="Pfam" id="PF00456">
    <property type="entry name" value="Transketolase_N"/>
    <property type="match status" value="1"/>
</dbReference>
<protein>
    <recommendedName>
        <fullName evidence="4 10">Transketolase</fullName>
        <ecNumber evidence="3 10">2.2.1.1</ecNumber>
    </recommendedName>
</protein>
<feature type="binding site" evidence="12">
    <location>
        <position position="460"/>
    </location>
    <ligand>
        <name>substrate</name>
    </ligand>
</feature>
<organism evidence="18 19">
    <name type="scientific">Bacillus cereus</name>
    <dbReference type="NCBI Taxonomy" id="1396"/>
    <lineage>
        <taxon>Bacteria</taxon>
        <taxon>Bacillati</taxon>
        <taxon>Bacillota</taxon>
        <taxon>Bacilli</taxon>
        <taxon>Bacillales</taxon>
        <taxon>Bacillaceae</taxon>
        <taxon>Bacillus</taxon>
        <taxon>Bacillus cereus group</taxon>
    </lineage>
</organism>
<accession>A0A9X6SSP8</accession>
<dbReference type="InterPro" id="IPR020826">
    <property type="entry name" value="Transketolase_BS"/>
</dbReference>
<dbReference type="InterPro" id="IPR055152">
    <property type="entry name" value="Transketolase-like_C_2"/>
</dbReference>
<dbReference type="GO" id="GO:0004802">
    <property type="term" value="F:transketolase activity"/>
    <property type="evidence" value="ECO:0007669"/>
    <property type="project" value="UniProtKB-UniRule"/>
</dbReference>
<feature type="binding site" evidence="13">
    <location>
        <begin position="116"/>
        <end position="118"/>
    </location>
    <ligand>
        <name>thiamine diphosphate</name>
        <dbReference type="ChEBI" id="CHEBI:58937"/>
    </ligand>
</feature>
<comment type="cofactor">
    <cofactor evidence="16">
        <name>Mg(2+)</name>
        <dbReference type="ChEBI" id="CHEBI:18420"/>
    </cofactor>
    <cofactor evidence="16">
        <name>Ca(2+)</name>
        <dbReference type="ChEBI" id="CHEBI:29108"/>
    </cofactor>
    <cofactor evidence="16">
        <name>Mn(2+)</name>
        <dbReference type="ChEBI" id="CHEBI:29035"/>
    </cofactor>
    <cofactor evidence="16">
        <name>Co(2+)</name>
        <dbReference type="ChEBI" id="CHEBI:48828"/>
    </cofactor>
    <text evidence="16">Binds 1 Mg(2+) ion per subunit. Can also utilize other divalent metal cations, such as Ca(2+), Mn(2+) and Co(2+).</text>
</comment>
<feature type="binding site" evidence="12">
    <location>
        <position position="262"/>
    </location>
    <ligand>
        <name>substrate</name>
    </ligand>
</feature>
<dbReference type="GO" id="GO:0005829">
    <property type="term" value="C:cytosol"/>
    <property type="evidence" value="ECO:0007669"/>
    <property type="project" value="TreeGrafter"/>
</dbReference>
<dbReference type="EMBL" id="NVMX01000226">
    <property type="protein sequence ID" value="PDZ94261.1"/>
    <property type="molecule type" value="Genomic_DNA"/>
</dbReference>
<feature type="binding site" evidence="13">
    <location>
        <position position="436"/>
    </location>
    <ligand>
        <name>thiamine diphosphate</name>
        <dbReference type="ChEBI" id="CHEBI:58937"/>
    </ligand>
</feature>
<dbReference type="Gene3D" id="3.40.50.920">
    <property type="match status" value="1"/>
</dbReference>
<feature type="binding site" evidence="12">
    <location>
        <position position="468"/>
    </location>
    <ligand>
        <name>substrate</name>
    </ligand>
</feature>
<evidence type="ECO:0000313" key="19">
    <source>
        <dbReference type="Proteomes" id="UP000219922"/>
    </source>
</evidence>
<dbReference type="InterPro" id="IPR005475">
    <property type="entry name" value="Transketolase-like_Pyr-bd"/>
</dbReference>
<dbReference type="SUPFAM" id="SSF52922">
    <property type="entry name" value="TK C-terminal domain-like"/>
    <property type="match status" value="1"/>
</dbReference>
<comment type="catalytic activity">
    <reaction evidence="9 16">
        <text>D-sedoheptulose 7-phosphate + D-glyceraldehyde 3-phosphate = aldehydo-D-ribose 5-phosphate + D-xylulose 5-phosphate</text>
        <dbReference type="Rhea" id="RHEA:10508"/>
        <dbReference type="ChEBI" id="CHEBI:57483"/>
        <dbReference type="ChEBI" id="CHEBI:57737"/>
        <dbReference type="ChEBI" id="CHEBI:58273"/>
        <dbReference type="ChEBI" id="CHEBI:59776"/>
        <dbReference type="EC" id="2.2.1.1"/>
    </reaction>
</comment>
<feature type="binding site" evidence="12">
    <location>
        <position position="356"/>
    </location>
    <ligand>
        <name>substrate</name>
    </ligand>
</feature>
<dbReference type="CDD" id="cd02012">
    <property type="entry name" value="TPP_TK"/>
    <property type="match status" value="1"/>
</dbReference>
<evidence type="ECO:0000256" key="15">
    <source>
        <dbReference type="PIRSR" id="PIRSR605478-5"/>
    </source>
</evidence>
<feature type="binding site" evidence="12">
    <location>
        <position position="472"/>
    </location>
    <ligand>
        <name>substrate</name>
    </ligand>
</feature>
<keyword evidence="16" id="KW-0106">Calcium</keyword>
<dbReference type="PANTHER" id="PTHR43522">
    <property type="entry name" value="TRANSKETOLASE"/>
    <property type="match status" value="1"/>
</dbReference>
<evidence type="ECO:0000256" key="13">
    <source>
        <dbReference type="PIRSR" id="PIRSR605478-3"/>
    </source>
</evidence>
<sequence>MNINLDNLAINTIRTLSIDMINKANSGHPGLPMGAAPMAYTLWSKHMNHNPLNSDWFNRDRFVLSAGHGSALLYSLLHVFGYNVAMEDLKNFRQLGSATPGHPEYGHTDGIEATTGPLGQGIAMAVGMAMAEKHLAATYNKEGFPVVDHHTYTLVGDGCLMEGVSYESISMAGHLGLGKLIALYDSNDISLDGALNLSFSEDIKKRFESAKWQYIRVEDGNDVAAISKALEEAKANTTQPTIIEIKTVIGFGSANAGTNKVHGAPLGAAEAVNTKKAYGWNYEEEFLVPQEVRDAMETLKKESAEKVKVWESLIEQYETAYPELAKQLKQAISGELQQEVFENLPEFEVGKTMSTRIASQEAINYFSNLIPSIFGGSADLAHSNMTDIKTEKKFVVEEETGRNIHFGVREHAMGAALNGMTLHGGLKVFGGTFFVFNDYLRPSIRLAALQGLPVTYVFTHDSVAVGEDGPTHEPIEHIAALRSIPNLTVIRPADTHETFAAWAYALKDAKEPVALVLSRQNLPHLEGTKGNYEGLTKGAYVLADSEGTPDAILIATGSEVALALDAKEQLDKEGIQVRVVNMPSWELFEKQTKEYRNAVIPKNIKHRLSLEMGISMGWEKYVGDEGETLSINTFGASGKGDEVIKHFGFTTENVVNKLKEMIK</sequence>
<evidence type="ECO:0000256" key="16">
    <source>
        <dbReference type="RuleBase" id="RU004996"/>
    </source>
</evidence>
<dbReference type="Pfam" id="PF22613">
    <property type="entry name" value="Transketolase_C_1"/>
    <property type="match status" value="1"/>
</dbReference>
<comment type="cofactor">
    <cofactor evidence="14">
        <name>Mg(2+)</name>
        <dbReference type="ChEBI" id="CHEBI:18420"/>
    </cofactor>
    <text evidence="14">Binds 1 Mg(2+) ion per subunit. Can also utilize other divalent metal cations, such as Ca(2+), Mn(2+) and Co(2+).</text>
</comment>
<evidence type="ECO:0000256" key="6">
    <source>
        <dbReference type="ARBA" id="ARBA00022723"/>
    </source>
</evidence>
<evidence type="ECO:0000256" key="8">
    <source>
        <dbReference type="ARBA" id="ARBA00023052"/>
    </source>
</evidence>
<comment type="similarity">
    <text evidence="1 16">Belongs to the transketolase family.</text>
</comment>
<dbReference type="InterPro" id="IPR009014">
    <property type="entry name" value="Transketo_C/PFOR_II"/>
</dbReference>
<dbReference type="InterPro" id="IPR033247">
    <property type="entry name" value="Transketolase_fam"/>
</dbReference>
<dbReference type="Pfam" id="PF02779">
    <property type="entry name" value="Transket_pyr"/>
    <property type="match status" value="1"/>
</dbReference>
<feature type="binding site" evidence="13">
    <location>
        <position position="158"/>
    </location>
    <ligand>
        <name>thiamine diphosphate</name>
        <dbReference type="ChEBI" id="CHEBI:58937"/>
    </ligand>
</feature>
<dbReference type="GO" id="GO:0046872">
    <property type="term" value="F:metal ion binding"/>
    <property type="evidence" value="ECO:0007669"/>
    <property type="project" value="UniProtKB-KW"/>
</dbReference>
<feature type="binding site" evidence="12">
    <location>
        <position position="28"/>
    </location>
    <ligand>
        <name>substrate</name>
    </ligand>
</feature>
<dbReference type="InterPro" id="IPR029061">
    <property type="entry name" value="THDP-binding"/>
</dbReference>
<feature type="site" description="Important for catalytic activity" evidence="15">
    <location>
        <position position="262"/>
    </location>
</feature>
<comment type="cofactor">
    <cofactor evidence="13">
        <name>thiamine diphosphate</name>
        <dbReference type="ChEBI" id="CHEBI:58937"/>
    </cofactor>
    <text evidence="13">Binds 1 thiamine pyrophosphate per subunit. During the reaction, the substrate forms a covalent intermediate with the cofactor.</text>
</comment>
<feature type="binding site" evidence="13">
    <location>
        <position position="68"/>
    </location>
    <ligand>
        <name>thiamine diphosphate</name>
        <dbReference type="ChEBI" id="CHEBI:58937"/>
    </ligand>
</feature>
<dbReference type="GO" id="GO:0006098">
    <property type="term" value="P:pentose-phosphate shunt"/>
    <property type="evidence" value="ECO:0007669"/>
    <property type="project" value="TreeGrafter"/>
</dbReference>
<name>A0A9X6SSP8_BACCE</name>
<comment type="function">
    <text evidence="16">Catalyzes the transfer of a two-carbon ketol group from a ketose donor to an aldose acceptor, via a covalent intermediate with the cofactor thiamine pyrophosphate.</text>
</comment>
<dbReference type="InterPro" id="IPR049557">
    <property type="entry name" value="Transketolase_CS"/>
</dbReference>
<dbReference type="FunFam" id="3.40.50.970:FF:000003">
    <property type="entry name" value="Transketolase"/>
    <property type="match status" value="1"/>
</dbReference>
<evidence type="ECO:0000256" key="12">
    <source>
        <dbReference type="PIRSR" id="PIRSR605478-2"/>
    </source>
</evidence>
<feature type="binding site" evidence="12">
    <location>
        <position position="383"/>
    </location>
    <ligand>
        <name>substrate</name>
    </ligand>
</feature>
<evidence type="ECO:0000313" key="18">
    <source>
        <dbReference type="EMBL" id="PDZ94261.1"/>
    </source>
</evidence>
<feature type="binding site" evidence="13">
    <location>
        <position position="262"/>
    </location>
    <ligand>
        <name>thiamine diphosphate</name>
        <dbReference type="ChEBI" id="CHEBI:58937"/>
    </ligand>
</feature>
<feature type="domain" description="Transketolase-like pyrimidine-binding" evidence="17">
    <location>
        <begin position="353"/>
        <end position="524"/>
    </location>
</feature>
<evidence type="ECO:0000256" key="7">
    <source>
        <dbReference type="ARBA" id="ARBA00022842"/>
    </source>
</evidence>
<evidence type="ECO:0000256" key="14">
    <source>
        <dbReference type="PIRSR" id="PIRSR605478-4"/>
    </source>
</evidence>
<feature type="binding site" evidence="12">
    <location>
        <position position="519"/>
    </location>
    <ligand>
        <name>substrate</name>
    </ligand>
</feature>
<keyword evidence="5 16" id="KW-0808">Transferase</keyword>
<dbReference type="FunFam" id="3.40.50.920:FF:000003">
    <property type="entry name" value="Transketolase"/>
    <property type="match status" value="1"/>
</dbReference>
<dbReference type="InterPro" id="IPR005474">
    <property type="entry name" value="Transketolase_N"/>
</dbReference>
<dbReference type="NCBIfam" id="TIGR00232">
    <property type="entry name" value="tktlase_bact"/>
    <property type="match status" value="1"/>
</dbReference>
<dbReference type="FunFam" id="3.40.50.970:FF:000004">
    <property type="entry name" value="Transketolase"/>
    <property type="match status" value="1"/>
</dbReference>
<feature type="active site" description="Proton donor" evidence="11">
    <location>
        <position position="410"/>
    </location>
</feature>
<feature type="site" description="Important for catalytic activity" evidence="15">
    <location>
        <position position="28"/>
    </location>
</feature>
<feature type="binding site" evidence="14">
    <location>
        <position position="157"/>
    </location>
    <ligand>
        <name>Mg(2+)</name>
        <dbReference type="ChEBI" id="CHEBI:18420"/>
    </ligand>
</feature>
<dbReference type="PROSITE" id="PS00801">
    <property type="entry name" value="TRANSKETOLASE_1"/>
    <property type="match status" value="1"/>
</dbReference>
<feature type="binding site" evidence="14">
    <location>
        <position position="189"/>
    </location>
    <ligand>
        <name>Mg(2+)</name>
        <dbReference type="ChEBI" id="CHEBI:18420"/>
    </ligand>
</feature>
<evidence type="ECO:0000256" key="10">
    <source>
        <dbReference type="NCBIfam" id="TIGR00232"/>
    </source>
</evidence>
<dbReference type="Gene3D" id="3.40.50.970">
    <property type="match status" value="2"/>
</dbReference>
<evidence type="ECO:0000256" key="2">
    <source>
        <dbReference type="ARBA" id="ARBA00011738"/>
    </source>
</evidence>
<evidence type="ECO:0000256" key="5">
    <source>
        <dbReference type="ARBA" id="ARBA00022679"/>
    </source>
</evidence>
<dbReference type="PROSITE" id="PS00802">
    <property type="entry name" value="TRANSKETOLASE_2"/>
    <property type="match status" value="1"/>
</dbReference>
<dbReference type="AlphaFoldDB" id="A0A9X6SSP8"/>
<dbReference type="PANTHER" id="PTHR43522:SF2">
    <property type="entry name" value="TRANSKETOLASE 1-RELATED"/>
    <property type="match status" value="1"/>
</dbReference>
<keyword evidence="6 14" id="KW-0479">Metal-binding</keyword>
<comment type="caution">
    <text evidence="18">The sequence shown here is derived from an EMBL/GenBank/DDBJ whole genome shotgun (WGS) entry which is preliminary data.</text>
</comment>
<evidence type="ECO:0000259" key="17">
    <source>
        <dbReference type="SMART" id="SM00861"/>
    </source>
</evidence>
<dbReference type="SMART" id="SM00861">
    <property type="entry name" value="Transket_pyr"/>
    <property type="match status" value="1"/>
</dbReference>
<feature type="binding site" evidence="14">
    <location>
        <position position="187"/>
    </location>
    <ligand>
        <name>Mg(2+)</name>
        <dbReference type="ChEBI" id="CHEBI:18420"/>
    </ligand>
</feature>
<proteinExistence type="inferred from homology"/>
<keyword evidence="7 14" id="KW-0460">Magnesium</keyword>
<evidence type="ECO:0000256" key="4">
    <source>
        <dbReference type="ARBA" id="ARBA00016662"/>
    </source>
</evidence>